<accession>A0ABU9AWR3</accession>
<dbReference type="Proteomes" id="UP001371305">
    <property type="component" value="Unassembled WGS sequence"/>
</dbReference>
<dbReference type="EMBL" id="JBBUKT010000004">
    <property type="protein sequence ID" value="MEK7951424.1"/>
    <property type="molecule type" value="Genomic_DNA"/>
</dbReference>
<evidence type="ECO:0008006" key="3">
    <source>
        <dbReference type="Google" id="ProtNLM"/>
    </source>
</evidence>
<comment type="caution">
    <text evidence="1">The sequence shown here is derived from an EMBL/GenBank/DDBJ whole genome shotgun (WGS) entry which is preliminary data.</text>
</comment>
<name>A0ABU9AWR3_9BACT</name>
<reference evidence="1 2" key="1">
    <citation type="submission" date="2024-04" db="EMBL/GenBank/DDBJ databases">
        <title>Luteolibacter sp. isolated from soil.</title>
        <authorList>
            <person name="An J."/>
        </authorList>
    </citation>
    <scope>NUCLEOTIDE SEQUENCE [LARGE SCALE GENOMIC DNA]</scope>
    <source>
        <strain evidence="1 2">Y139</strain>
    </source>
</reference>
<evidence type="ECO:0000313" key="2">
    <source>
        <dbReference type="Proteomes" id="UP001371305"/>
    </source>
</evidence>
<dbReference type="RefSeq" id="WP_341405028.1">
    <property type="nucleotide sequence ID" value="NZ_JBBUKT010000004.1"/>
</dbReference>
<gene>
    <name evidence="1" type="ORF">WKV53_12985</name>
</gene>
<organism evidence="1 2">
    <name type="scientific">Luteolibacter soli</name>
    <dbReference type="NCBI Taxonomy" id="3135280"/>
    <lineage>
        <taxon>Bacteria</taxon>
        <taxon>Pseudomonadati</taxon>
        <taxon>Verrucomicrobiota</taxon>
        <taxon>Verrucomicrobiia</taxon>
        <taxon>Verrucomicrobiales</taxon>
        <taxon>Verrucomicrobiaceae</taxon>
        <taxon>Luteolibacter</taxon>
    </lineage>
</organism>
<protein>
    <recommendedName>
        <fullName evidence="3">Lipoprotein</fullName>
    </recommendedName>
</protein>
<sequence>MKRILLQSLAIGAFLACCGCGSSASRKGKADARADIAAGKLGLETAGMVSPGIATYERLLYERHGIQVRSVSGCVIDKKIMQHMEAYNEVMKAEISRRFGEDALEKIADEAQRLKP</sequence>
<evidence type="ECO:0000313" key="1">
    <source>
        <dbReference type="EMBL" id="MEK7951424.1"/>
    </source>
</evidence>
<proteinExistence type="predicted"/>
<keyword evidence="2" id="KW-1185">Reference proteome</keyword>
<dbReference type="PROSITE" id="PS51257">
    <property type="entry name" value="PROKAR_LIPOPROTEIN"/>
    <property type="match status" value="1"/>
</dbReference>